<gene>
    <name evidence="7" type="ORF">P43SY_010522</name>
</gene>
<organism evidence="7 8">
    <name type="scientific">Pythium insidiosum</name>
    <name type="common">Pythiosis disease agent</name>
    <dbReference type="NCBI Taxonomy" id="114742"/>
    <lineage>
        <taxon>Eukaryota</taxon>
        <taxon>Sar</taxon>
        <taxon>Stramenopiles</taxon>
        <taxon>Oomycota</taxon>
        <taxon>Peronosporomycetes</taxon>
        <taxon>Pythiales</taxon>
        <taxon>Pythiaceae</taxon>
        <taxon>Pythium</taxon>
    </lineage>
</organism>
<evidence type="ECO:0000256" key="3">
    <source>
        <dbReference type="ARBA" id="ARBA00022833"/>
    </source>
</evidence>
<accession>A0AAD5Q5H5</accession>
<feature type="compositionally biased region" description="Basic and acidic residues" evidence="5">
    <location>
        <begin position="11"/>
        <end position="25"/>
    </location>
</feature>
<dbReference type="GO" id="GO:0002181">
    <property type="term" value="P:cytoplasmic translation"/>
    <property type="evidence" value="ECO:0007669"/>
    <property type="project" value="TreeGrafter"/>
</dbReference>
<feature type="region of interest" description="Disordered" evidence="5">
    <location>
        <begin position="243"/>
        <end position="267"/>
    </location>
</feature>
<dbReference type="GO" id="GO:0003729">
    <property type="term" value="F:mRNA binding"/>
    <property type="evidence" value="ECO:0007669"/>
    <property type="project" value="TreeGrafter"/>
</dbReference>
<reference evidence="7" key="1">
    <citation type="submission" date="2021-12" db="EMBL/GenBank/DDBJ databases">
        <title>Prjna785345.</title>
        <authorList>
            <person name="Rujirawat T."/>
            <person name="Krajaejun T."/>
        </authorList>
    </citation>
    <scope>NUCLEOTIDE SEQUENCE</scope>
    <source>
        <strain evidence="7">Pi057C3</strain>
    </source>
</reference>
<feature type="compositionally biased region" description="Basic and acidic residues" evidence="5">
    <location>
        <begin position="207"/>
        <end position="219"/>
    </location>
</feature>
<sequence length="292" mass="32576">MPPKKQAQPSKKAEQKRKEKLIEDKTFGLKNKNKSSKVQKYVQEVAKQVKAGGQTRADRLKAEAAAAKKKDKNSDDVLKSLFAAAITQPKVPPGVDPKSIVCEFFKAGVCTKVCKYFLDAIEKSLYGWFWVCPNGGTACKYRHALPPGYVFKSKKDRDAEKSKKVDDISIEEIIEQQRAKLGPTGGTPVTAETLAAYKKEKLERKRVEEEKRLKEEAKKTGGRGPMSGRALFTYDPTLFRDDADADEDRYSVHSYNEDDDDEAKPSAVDAAAAVMDKSLYLQDADDLESLKE</sequence>
<feature type="region of interest" description="Disordered" evidence="5">
    <location>
        <begin position="1"/>
        <end position="25"/>
    </location>
</feature>
<feature type="zinc finger region" description="C3H1-type" evidence="4">
    <location>
        <begin position="108"/>
        <end position="146"/>
    </location>
</feature>
<evidence type="ECO:0000256" key="4">
    <source>
        <dbReference type="PROSITE-ProRule" id="PRU00723"/>
    </source>
</evidence>
<evidence type="ECO:0000256" key="2">
    <source>
        <dbReference type="ARBA" id="ARBA00022771"/>
    </source>
</evidence>
<keyword evidence="2 4" id="KW-0863">Zinc-finger</keyword>
<evidence type="ECO:0000313" key="7">
    <source>
        <dbReference type="EMBL" id="KAJ0392092.1"/>
    </source>
</evidence>
<proteinExistence type="predicted"/>
<evidence type="ECO:0000313" key="8">
    <source>
        <dbReference type="Proteomes" id="UP001209570"/>
    </source>
</evidence>
<dbReference type="EMBL" id="JAKCXM010000722">
    <property type="protein sequence ID" value="KAJ0392092.1"/>
    <property type="molecule type" value="Genomic_DNA"/>
</dbReference>
<keyword evidence="8" id="KW-1185">Reference proteome</keyword>
<dbReference type="Proteomes" id="UP001209570">
    <property type="component" value="Unassembled WGS sequence"/>
</dbReference>
<dbReference type="PANTHER" id="PTHR12681">
    <property type="entry name" value="ZINC FINGER-CONTAINING PROTEIN P48ZNF"/>
    <property type="match status" value="1"/>
</dbReference>
<protein>
    <recommendedName>
        <fullName evidence="6">C3H1-type domain-containing protein</fullName>
    </recommendedName>
</protein>
<keyword evidence="1 4" id="KW-0479">Metal-binding</keyword>
<dbReference type="PROSITE" id="PS50103">
    <property type="entry name" value="ZF_C3H1"/>
    <property type="match status" value="1"/>
</dbReference>
<evidence type="ECO:0000256" key="5">
    <source>
        <dbReference type="SAM" id="MobiDB-lite"/>
    </source>
</evidence>
<feature type="domain" description="C3H1-type" evidence="6">
    <location>
        <begin position="108"/>
        <end position="146"/>
    </location>
</feature>
<dbReference type="Gene3D" id="6.20.400.10">
    <property type="match status" value="1"/>
</dbReference>
<name>A0AAD5Q5H5_PYTIN</name>
<dbReference type="GO" id="GO:0008270">
    <property type="term" value="F:zinc ion binding"/>
    <property type="evidence" value="ECO:0007669"/>
    <property type="project" value="UniProtKB-KW"/>
</dbReference>
<evidence type="ECO:0000259" key="6">
    <source>
        <dbReference type="PROSITE" id="PS50103"/>
    </source>
</evidence>
<feature type="compositionally biased region" description="Low complexity" evidence="5">
    <location>
        <begin position="1"/>
        <end position="10"/>
    </location>
</feature>
<dbReference type="InterPro" id="IPR000571">
    <property type="entry name" value="Znf_CCCH"/>
</dbReference>
<dbReference type="AlphaFoldDB" id="A0AAD5Q5H5"/>
<dbReference type="GO" id="GO:0005829">
    <property type="term" value="C:cytosol"/>
    <property type="evidence" value="ECO:0007669"/>
    <property type="project" value="TreeGrafter"/>
</dbReference>
<dbReference type="PANTHER" id="PTHR12681:SF0">
    <property type="entry name" value="ZINC FINGER CCCH DOMAIN-CONTAINING PROTEIN 15"/>
    <property type="match status" value="1"/>
</dbReference>
<comment type="caution">
    <text evidence="7">The sequence shown here is derived from an EMBL/GenBank/DDBJ whole genome shotgun (WGS) entry which is preliminary data.</text>
</comment>
<dbReference type="Pfam" id="PF16543">
    <property type="entry name" value="DFRP_C"/>
    <property type="match status" value="1"/>
</dbReference>
<dbReference type="InterPro" id="IPR032378">
    <property type="entry name" value="ZC3H15/TMA46_C"/>
</dbReference>
<keyword evidence="3 4" id="KW-0862">Zinc</keyword>
<feature type="region of interest" description="Disordered" evidence="5">
    <location>
        <begin position="207"/>
        <end position="230"/>
    </location>
</feature>
<evidence type="ECO:0000256" key="1">
    <source>
        <dbReference type="ARBA" id="ARBA00022723"/>
    </source>
</evidence>